<organism evidence="1 2">
    <name type="scientific">Elysia crispata</name>
    <name type="common">lettuce slug</name>
    <dbReference type="NCBI Taxonomy" id="231223"/>
    <lineage>
        <taxon>Eukaryota</taxon>
        <taxon>Metazoa</taxon>
        <taxon>Spiralia</taxon>
        <taxon>Lophotrochozoa</taxon>
        <taxon>Mollusca</taxon>
        <taxon>Gastropoda</taxon>
        <taxon>Heterobranchia</taxon>
        <taxon>Euthyneura</taxon>
        <taxon>Panpulmonata</taxon>
        <taxon>Sacoglossa</taxon>
        <taxon>Placobranchoidea</taxon>
        <taxon>Plakobranchidae</taxon>
        <taxon>Elysia</taxon>
    </lineage>
</organism>
<comment type="caution">
    <text evidence="1">The sequence shown here is derived from an EMBL/GenBank/DDBJ whole genome shotgun (WGS) entry which is preliminary data.</text>
</comment>
<evidence type="ECO:0000313" key="2">
    <source>
        <dbReference type="Proteomes" id="UP001283361"/>
    </source>
</evidence>
<accession>A0AAE0ZWU6</accession>
<dbReference type="EMBL" id="JAWDGP010003216">
    <property type="protein sequence ID" value="KAK3776436.1"/>
    <property type="molecule type" value="Genomic_DNA"/>
</dbReference>
<protein>
    <submittedName>
        <fullName evidence="1">Uncharacterized protein</fullName>
    </submittedName>
</protein>
<gene>
    <name evidence="1" type="ORF">RRG08_023788</name>
</gene>
<reference evidence="1" key="1">
    <citation type="journal article" date="2023" name="G3 (Bethesda)">
        <title>A reference genome for the long-term kleptoplast-retaining sea slug Elysia crispata morphotype clarki.</title>
        <authorList>
            <person name="Eastman K.E."/>
            <person name="Pendleton A.L."/>
            <person name="Shaikh M.A."/>
            <person name="Suttiyut T."/>
            <person name="Ogas R."/>
            <person name="Tomko P."/>
            <person name="Gavelis G."/>
            <person name="Widhalm J.R."/>
            <person name="Wisecaver J.H."/>
        </authorList>
    </citation>
    <scope>NUCLEOTIDE SEQUENCE</scope>
    <source>
        <strain evidence="1">ECLA1</strain>
    </source>
</reference>
<dbReference type="AlphaFoldDB" id="A0AAE0ZWU6"/>
<proteinExistence type="predicted"/>
<keyword evidence="2" id="KW-1185">Reference proteome</keyword>
<evidence type="ECO:0000313" key="1">
    <source>
        <dbReference type="EMBL" id="KAK3776436.1"/>
    </source>
</evidence>
<dbReference type="Proteomes" id="UP001283361">
    <property type="component" value="Unassembled WGS sequence"/>
</dbReference>
<sequence length="100" mass="11094">MKPKITKESIILVVRAPVQNSKFNSPAVECSTAPELSHWRRVNDRLTVKKSKSTELQTVKTCEETGQQTLEHSELKGVTLELYAGLHSHAGSYGSWKGSL</sequence>
<name>A0AAE0ZWU6_9GAST</name>